<dbReference type="EMBL" id="JAOPJZ010000002">
    <property type="protein sequence ID" value="MCU4751322.1"/>
    <property type="molecule type" value="Genomic_DNA"/>
</dbReference>
<dbReference type="PANTHER" id="PTHR34512:SF30">
    <property type="entry name" value="OUTER MEMBRANE PROTEIN ASSEMBLY FACTOR BAMB"/>
    <property type="match status" value="1"/>
</dbReference>
<dbReference type="InterPro" id="IPR006311">
    <property type="entry name" value="TAT_signal"/>
</dbReference>
<gene>
    <name evidence="3" type="ORF">OB919_04895</name>
</gene>
<evidence type="ECO:0000313" key="4">
    <source>
        <dbReference type="Proteomes" id="UP001321047"/>
    </source>
</evidence>
<dbReference type="Pfam" id="PF13360">
    <property type="entry name" value="PQQ_2"/>
    <property type="match status" value="1"/>
</dbReference>
<name>A0AAP2Z5X2_9EURY</name>
<comment type="caution">
    <text evidence="3">The sequence shown here is derived from an EMBL/GenBank/DDBJ whole genome shotgun (WGS) entry which is preliminary data.</text>
</comment>
<protein>
    <submittedName>
        <fullName evidence="3">PQQ-binding-like beta-propeller repeat protein</fullName>
    </submittedName>
</protein>
<dbReference type="InterPro" id="IPR015943">
    <property type="entry name" value="WD40/YVTN_repeat-like_dom_sf"/>
</dbReference>
<sequence>MGRRPDAVHKQKRTRNHRSTEDDTLGDGVDGGDGVASTPAETMSRRRLLRASAGAGIAVAGVASIGTTAAATSGGDVIWTYGETELECSPPPETFEAPLTVVNGRVYAGTTCTHIHVIDSTSGEQAETIYTNATTSRAPSVVNDIVTFAPNNDDLKAYDYQEEEIRSQRIWETDVGGSVTNRVSAPTVYQGTAYTTNHDGPPYFHAVDLWTGDVLWSYDEHELGEAPVVVDGMVYVSGRGGMLVALDADSGDEVWVFDIGETSESAPTVADGTVYVGSDDDHLYAVDASTGDEEWRFDAGGAVTTTPTVADGVVYVGSTSDTLYAVDVSSGDELWRFDTEEWPRTPTVAGGAVFVSTQGAGLFALDTDGNESWHFAETELDDDLFPRMTPPIVVDGVVYVATTDGQQGRVRAIDAGIDGSSVDSRVMLGTNGHHEAWAETAAVASRPSDAGEGSTGDDDGAGGDGSSTDGLTGTDSSDGGGDDGLPGPGIVGALASLGGVAYWAARRTDEGEGNQ</sequence>
<dbReference type="InterPro" id="IPR011047">
    <property type="entry name" value="Quinoprotein_ADH-like_sf"/>
</dbReference>
<dbReference type="InterPro" id="IPR002372">
    <property type="entry name" value="PQQ_rpt_dom"/>
</dbReference>
<feature type="region of interest" description="Disordered" evidence="1">
    <location>
        <begin position="1"/>
        <end position="42"/>
    </location>
</feature>
<organism evidence="3 4">
    <name type="scientific">Natronosalvus hydrolyticus</name>
    <dbReference type="NCBI Taxonomy" id="2979988"/>
    <lineage>
        <taxon>Archaea</taxon>
        <taxon>Methanobacteriati</taxon>
        <taxon>Methanobacteriota</taxon>
        <taxon>Stenosarchaea group</taxon>
        <taxon>Halobacteria</taxon>
        <taxon>Halobacteriales</taxon>
        <taxon>Natrialbaceae</taxon>
        <taxon>Natronosalvus</taxon>
    </lineage>
</organism>
<evidence type="ECO:0000256" key="1">
    <source>
        <dbReference type="SAM" id="MobiDB-lite"/>
    </source>
</evidence>
<proteinExistence type="predicted"/>
<dbReference type="RefSeq" id="WP_342806967.1">
    <property type="nucleotide sequence ID" value="NZ_JAOPJZ010000002.1"/>
</dbReference>
<feature type="domain" description="Pyrrolo-quinoline quinone repeat" evidence="2">
    <location>
        <begin position="206"/>
        <end position="301"/>
    </location>
</feature>
<evidence type="ECO:0000259" key="2">
    <source>
        <dbReference type="Pfam" id="PF13360"/>
    </source>
</evidence>
<keyword evidence="4" id="KW-1185">Reference proteome</keyword>
<evidence type="ECO:0000313" key="3">
    <source>
        <dbReference type="EMBL" id="MCU4751322.1"/>
    </source>
</evidence>
<feature type="region of interest" description="Disordered" evidence="1">
    <location>
        <begin position="442"/>
        <end position="491"/>
    </location>
</feature>
<dbReference type="InterPro" id="IPR018391">
    <property type="entry name" value="PQQ_b-propeller_rpt"/>
</dbReference>
<dbReference type="AlphaFoldDB" id="A0AAP2Z5X2"/>
<dbReference type="SUPFAM" id="SSF50998">
    <property type="entry name" value="Quinoprotein alcohol dehydrogenase-like"/>
    <property type="match status" value="3"/>
</dbReference>
<dbReference type="Proteomes" id="UP001321047">
    <property type="component" value="Unassembled WGS sequence"/>
</dbReference>
<dbReference type="PANTHER" id="PTHR34512">
    <property type="entry name" value="CELL SURFACE PROTEIN"/>
    <property type="match status" value="1"/>
</dbReference>
<feature type="compositionally biased region" description="Low complexity" evidence="1">
    <location>
        <begin position="466"/>
        <end position="477"/>
    </location>
</feature>
<accession>A0AAP2Z5X2</accession>
<feature type="compositionally biased region" description="Gly residues" evidence="1">
    <location>
        <begin position="478"/>
        <end position="490"/>
    </location>
</feature>
<dbReference type="Gene3D" id="2.130.10.10">
    <property type="entry name" value="YVTN repeat-like/Quinoprotein amine dehydrogenase"/>
    <property type="match status" value="2"/>
</dbReference>
<dbReference type="SMART" id="SM00564">
    <property type="entry name" value="PQQ"/>
    <property type="match status" value="7"/>
</dbReference>
<dbReference type="PROSITE" id="PS51318">
    <property type="entry name" value="TAT"/>
    <property type="match status" value="1"/>
</dbReference>
<reference evidence="3 4" key="1">
    <citation type="submission" date="2022-09" db="EMBL/GenBank/DDBJ databases">
        <title>Enrichment on poylsaccharides allowed isolation of novel metabolic and taxonomic groups of Haloarchaea.</title>
        <authorList>
            <person name="Sorokin D.Y."/>
            <person name="Elcheninov A.G."/>
            <person name="Khizhniak T.V."/>
            <person name="Kolganova T.V."/>
            <person name="Kublanov I.V."/>
        </authorList>
    </citation>
    <scope>NUCLEOTIDE SEQUENCE [LARGE SCALE GENOMIC DNA]</scope>
    <source>
        <strain evidence="3 4">AArc-curdl1</strain>
    </source>
</reference>